<feature type="transmembrane region" description="Helical" evidence="1">
    <location>
        <begin position="190"/>
        <end position="212"/>
    </location>
</feature>
<feature type="transmembrane region" description="Helical" evidence="1">
    <location>
        <begin position="142"/>
        <end position="162"/>
    </location>
</feature>
<dbReference type="Pfam" id="PF03929">
    <property type="entry name" value="PepSY_TM"/>
    <property type="match status" value="1"/>
</dbReference>
<evidence type="ECO:0000313" key="4">
    <source>
        <dbReference type="Proteomes" id="UP000765845"/>
    </source>
</evidence>
<feature type="transmembrane region" description="Helical" evidence="1">
    <location>
        <begin position="12"/>
        <end position="34"/>
    </location>
</feature>
<dbReference type="EMBL" id="JAAWWK010000002">
    <property type="protein sequence ID" value="NKI16932.1"/>
    <property type="molecule type" value="Genomic_DNA"/>
</dbReference>
<dbReference type="PANTHER" id="PTHR34219:SF3">
    <property type="entry name" value="BLL7967 PROTEIN"/>
    <property type="match status" value="1"/>
</dbReference>
<keyword evidence="1" id="KW-1133">Transmembrane helix</keyword>
<evidence type="ECO:0000259" key="2">
    <source>
        <dbReference type="PROSITE" id="PS51340"/>
    </source>
</evidence>
<reference evidence="3 4" key="1">
    <citation type="submission" date="2020-04" db="EMBL/GenBank/DDBJ databases">
        <authorList>
            <person name="Yoon J."/>
        </authorList>
    </citation>
    <scope>NUCLEOTIDE SEQUENCE [LARGE SCALE GENOMIC DNA]</scope>
    <source>
        <strain evidence="3 4">KMU-166</strain>
    </source>
</reference>
<dbReference type="RefSeq" id="WP_168449472.1">
    <property type="nucleotide sequence ID" value="NZ_JAAWWK010000002.1"/>
</dbReference>
<protein>
    <submittedName>
        <fullName evidence="3">PepSY domain-containing protein</fullName>
    </submittedName>
</protein>
<name>A0ABX1GEY0_9GAMM</name>
<keyword evidence="1" id="KW-0812">Transmembrane</keyword>
<organism evidence="3 4">
    <name type="scientific">Spongiibacter thalassae</name>
    <dbReference type="NCBI Taxonomy" id="2721624"/>
    <lineage>
        <taxon>Bacteria</taxon>
        <taxon>Pseudomonadati</taxon>
        <taxon>Pseudomonadota</taxon>
        <taxon>Gammaproteobacteria</taxon>
        <taxon>Cellvibrionales</taxon>
        <taxon>Spongiibacteraceae</taxon>
        <taxon>Spongiibacter</taxon>
    </lineage>
</organism>
<gene>
    <name evidence="3" type="ORF">HCU74_05805</name>
</gene>
<dbReference type="InterPro" id="IPR005625">
    <property type="entry name" value="PepSY-ass_TM"/>
</dbReference>
<proteinExistence type="predicted"/>
<comment type="caution">
    <text evidence="3">The sequence shown here is derived from an EMBL/GenBank/DDBJ whole genome shotgun (WGS) entry which is preliminary data.</text>
</comment>
<dbReference type="PROSITE" id="PS51340">
    <property type="entry name" value="MOSC"/>
    <property type="match status" value="1"/>
</dbReference>
<sequence length="359" mass="39976">MRIRKILYPIHKYVGVIIGVVLALIGLSGSLLVFDHALDEAVTPALRNVSHQASGDLQGLLLAAEQVVAPGVLASRIDFPRQPGSPYMVGFRGPEPERRRIEVSVDPLNHDVLAVREWGEYPMSWLYDFHYTLLAGDLGRNIVGFVGIGLLFFCLSGLYLAWPRHGRWRYVMRVARGAGSRRVFWDIHRVAGLLALPALFVCALTGIAMVFYTQTNAVVNSVTEVRDVPSCSVVPAGRRLPLDDLVRRAEAHWPQAQIKRVFLPQKATDCVRLAVNLPDERWSNHGASSLWLDPYRGEVAEAWAAPQQPLGNQVLAWIFPLHNADILGLPGRWVLLFSGLAPVLLFATGSYLWWSRRLG</sequence>
<dbReference type="Proteomes" id="UP000765845">
    <property type="component" value="Unassembled WGS sequence"/>
</dbReference>
<dbReference type="PANTHER" id="PTHR34219">
    <property type="entry name" value="IRON-REGULATED INNER MEMBRANE PROTEIN-RELATED"/>
    <property type="match status" value="1"/>
</dbReference>
<evidence type="ECO:0000313" key="3">
    <source>
        <dbReference type="EMBL" id="NKI16932.1"/>
    </source>
</evidence>
<feature type="domain" description="MOSC" evidence="2">
    <location>
        <begin position="313"/>
        <end position="359"/>
    </location>
</feature>
<dbReference type="InterPro" id="IPR005302">
    <property type="entry name" value="MoCF_Sase_C"/>
</dbReference>
<keyword evidence="4" id="KW-1185">Reference proteome</keyword>
<keyword evidence="1" id="KW-0472">Membrane</keyword>
<evidence type="ECO:0000256" key="1">
    <source>
        <dbReference type="SAM" id="Phobius"/>
    </source>
</evidence>
<feature type="transmembrane region" description="Helical" evidence="1">
    <location>
        <begin position="333"/>
        <end position="354"/>
    </location>
</feature>
<accession>A0ABX1GEY0</accession>